<keyword evidence="4" id="KW-0418">Kinase</keyword>
<name>A0ABT7C4U7_9MICO</name>
<comment type="similarity">
    <text evidence="1">Belongs to the FGGY kinase family.</text>
</comment>
<evidence type="ECO:0000256" key="1">
    <source>
        <dbReference type="ARBA" id="ARBA00009156"/>
    </source>
</evidence>
<dbReference type="CDD" id="cd07773">
    <property type="entry name" value="ASKHA_NBD_FGGY_FK"/>
    <property type="match status" value="1"/>
</dbReference>
<dbReference type="SUPFAM" id="SSF53067">
    <property type="entry name" value="Actin-like ATPase domain"/>
    <property type="match status" value="2"/>
</dbReference>
<dbReference type="InterPro" id="IPR050406">
    <property type="entry name" value="FGGY_Carb_Kinase"/>
</dbReference>
<comment type="caution">
    <text evidence="7">The sequence shown here is derived from an EMBL/GenBank/DDBJ whole genome shotgun (WGS) entry which is preliminary data.</text>
</comment>
<evidence type="ECO:0000313" key="7">
    <source>
        <dbReference type="EMBL" id="MDJ1370218.1"/>
    </source>
</evidence>
<dbReference type="Proteomes" id="UP001170379">
    <property type="component" value="Unassembled WGS sequence"/>
</dbReference>
<dbReference type="InterPro" id="IPR043129">
    <property type="entry name" value="ATPase_NBD"/>
</dbReference>
<dbReference type="PANTHER" id="PTHR43095">
    <property type="entry name" value="SUGAR KINASE"/>
    <property type="match status" value="1"/>
</dbReference>
<feature type="region of interest" description="Disordered" evidence="5">
    <location>
        <begin position="1"/>
        <end position="25"/>
    </location>
</feature>
<keyword evidence="2" id="KW-0119">Carbohydrate metabolism</keyword>
<evidence type="ECO:0000313" key="8">
    <source>
        <dbReference type="Proteomes" id="UP001170379"/>
    </source>
</evidence>
<evidence type="ECO:0000256" key="5">
    <source>
        <dbReference type="SAM" id="MobiDB-lite"/>
    </source>
</evidence>
<reference evidence="7" key="1">
    <citation type="submission" date="2018-03" db="EMBL/GenBank/DDBJ databases">
        <authorList>
            <person name="Nunes O.C."/>
            <person name="Lopes A.R."/>
            <person name="Froufe H."/>
            <person name="Munoz-Merida A."/>
            <person name="Barroso C."/>
            <person name="Egas C."/>
        </authorList>
    </citation>
    <scope>NUCLEOTIDE SEQUENCE</scope>
    <source>
        <strain evidence="7">ON4</strain>
    </source>
</reference>
<proteinExistence type="inferred from homology"/>
<dbReference type="Pfam" id="PF00370">
    <property type="entry name" value="FGGY_N"/>
    <property type="match status" value="1"/>
</dbReference>
<dbReference type="Gene3D" id="3.30.420.40">
    <property type="match status" value="2"/>
</dbReference>
<reference evidence="7" key="2">
    <citation type="journal article" date="2022" name="Sci. Rep.">
        <title>In silico prediction of the enzymes involved in the degradation of the herbicide molinate by Gulosibacter molinativorax ON4T.</title>
        <authorList>
            <person name="Lopes A.R."/>
            <person name="Bunin E."/>
            <person name="Viana A.T."/>
            <person name="Froufe H."/>
            <person name="Munoz-Merida A."/>
            <person name="Pinho D."/>
            <person name="Figueiredo J."/>
            <person name="Barroso C."/>
            <person name="Vaz-Moreira I."/>
            <person name="Bellanger X."/>
            <person name="Egas C."/>
            <person name="Nunes O.C."/>
        </authorList>
    </citation>
    <scope>NUCLEOTIDE SEQUENCE</scope>
    <source>
        <strain evidence="7">ON4</strain>
    </source>
</reference>
<sequence>MARHRRRDAARAHGPAGNHAARGGDVGARLHRLSRFTRCAGRVGRFVTVAARQPPAEEARSVHSTRRNRVACGVDVGSTNVKVVLLAPDGEVVARVGRLTPRDAQGLCIEGATLLSTVESMMAEACADRFEVHAVCVAGMGEDGMLVDERLVPLTPALAWFDPRRQGVLHSLRPDLPADETFDTVEDAARTLAGWAWARRQIGVRRAHSWLAVADFPSAHWTKRPFLSDTLASRTGAWRAWDRAWATERVAPTLGEFSLLPPVLAAGDVVGSFDHAFLLAPDAVARDAIVVVGGHDHPVGGWGVEQMAPGAVLDSMGTAEVVVAQRPEPPALRDSTVDVDLAPGIQSAGTTLLRVEELSRNVAWASQDPEVAAAIQEILAGHTAPAGSLDSAYFLPGTRGGGSPSYVLDAPRNPRARATAVLGALAHLGRDAVDAVSRGSAAHSGVRLAGGWARSQGWVAIKESVNGYRTERVGELEVTAVGAAMLAATARGWDPDPAIALGA</sequence>
<feature type="domain" description="Carbohydrate kinase FGGY N-terminal" evidence="6">
    <location>
        <begin position="71"/>
        <end position="297"/>
    </location>
</feature>
<evidence type="ECO:0000256" key="4">
    <source>
        <dbReference type="ARBA" id="ARBA00022777"/>
    </source>
</evidence>
<protein>
    <recommendedName>
        <fullName evidence="6">Carbohydrate kinase FGGY N-terminal domain-containing protein</fullName>
    </recommendedName>
</protein>
<keyword evidence="2" id="KW-0859">Xylose metabolism</keyword>
<keyword evidence="8" id="KW-1185">Reference proteome</keyword>
<gene>
    <name evidence="7" type="ORF">C7K25_02320</name>
</gene>
<accession>A0ABT7C4U7</accession>
<evidence type="ECO:0000256" key="3">
    <source>
        <dbReference type="ARBA" id="ARBA00022679"/>
    </source>
</evidence>
<dbReference type="InterPro" id="IPR018484">
    <property type="entry name" value="FGGY_N"/>
</dbReference>
<evidence type="ECO:0000259" key="6">
    <source>
        <dbReference type="Pfam" id="PF00370"/>
    </source>
</evidence>
<dbReference type="EMBL" id="PXVD01000003">
    <property type="protein sequence ID" value="MDJ1370218.1"/>
    <property type="molecule type" value="Genomic_DNA"/>
</dbReference>
<evidence type="ECO:0000256" key="2">
    <source>
        <dbReference type="ARBA" id="ARBA00022629"/>
    </source>
</evidence>
<keyword evidence="3" id="KW-0808">Transferase</keyword>
<organism evidence="7 8">
    <name type="scientific">Gulosibacter molinativorax</name>
    <dbReference type="NCBI Taxonomy" id="256821"/>
    <lineage>
        <taxon>Bacteria</taxon>
        <taxon>Bacillati</taxon>
        <taxon>Actinomycetota</taxon>
        <taxon>Actinomycetes</taxon>
        <taxon>Micrococcales</taxon>
        <taxon>Microbacteriaceae</taxon>
        <taxon>Gulosibacter</taxon>
    </lineage>
</organism>
<dbReference type="PANTHER" id="PTHR43095:SF5">
    <property type="entry name" value="XYLULOSE KINASE"/>
    <property type="match status" value="1"/>
</dbReference>
<dbReference type="RefSeq" id="WP_106486670.1">
    <property type="nucleotide sequence ID" value="NZ_CP028426.1"/>
</dbReference>